<dbReference type="InterPro" id="IPR036691">
    <property type="entry name" value="Endo/exonu/phosph_ase_sf"/>
</dbReference>
<dbReference type="OrthoDB" id="5804959at2759"/>
<name>A0A8C4YP06_9SAUR</name>
<dbReference type="Proteomes" id="UP000694390">
    <property type="component" value="Chromosome 6"/>
</dbReference>
<feature type="domain" description="SGNH hydrolase-type esterase" evidence="2">
    <location>
        <begin position="165"/>
        <end position="289"/>
    </location>
</feature>
<dbReference type="GeneTree" id="ENSGT01150000287202"/>
<dbReference type="SUPFAM" id="SSF52266">
    <property type="entry name" value="SGNH hydrolase"/>
    <property type="match status" value="1"/>
</dbReference>
<accession>A0A8C4YP06</accession>
<dbReference type="Ensembl" id="ENSGEVT00005029221.1">
    <property type="protein sequence ID" value="ENSGEVP00005027790.1"/>
    <property type="gene ID" value="ENSGEVG00005019605.1"/>
</dbReference>
<dbReference type="GO" id="GO:0061343">
    <property type="term" value="P:cell adhesion involved in heart morphogenesis"/>
    <property type="evidence" value="ECO:0007669"/>
    <property type="project" value="TreeGrafter"/>
</dbReference>
<reference evidence="3" key="2">
    <citation type="submission" date="2025-08" db="UniProtKB">
        <authorList>
            <consortium name="Ensembl"/>
        </authorList>
    </citation>
    <scope>IDENTIFICATION</scope>
</reference>
<evidence type="ECO:0000256" key="1">
    <source>
        <dbReference type="SAM" id="MobiDB-lite"/>
    </source>
</evidence>
<dbReference type="Gene3D" id="3.40.50.12690">
    <property type="match status" value="1"/>
</dbReference>
<proteinExistence type="predicted"/>
<dbReference type="GO" id="GO:0031012">
    <property type="term" value="C:extracellular matrix"/>
    <property type="evidence" value="ECO:0007669"/>
    <property type="project" value="TreeGrafter"/>
</dbReference>
<dbReference type="PANTHER" id="PTHR33395:SF22">
    <property type="entry name" value="REVERSE TRANSCRIPTASE DOMAIN-CONTAINING PROTEIN"/>
    <property type="match status" value="1"/>
</dbReference>
<reference evidence="3" key="1">
    <citation type="submission" date="2019-06" db="EMBL/GenBank/DDBJ databases">
        <title>G10K-VGP Goodes thornscrub tortoise genome, primary haplotype.</title>
        <authorList>
            <person name="Murphy B."/>
            <person name="Edwards T."/>
            <person name="Rhie A."/>
            <person name="Koren S."/>
            <person name="Phillippy A."/>
            <person name="Fedrigo O."/>
            <person name="Haase B."/>
            <person name="Mountcastle J."/>
            <person name="Lewin H."/>
            <person name="Damas J."/>
            <person name="Howe K."/>
            <person name="Formenti G."/>
            <person name="Myers G."/>
            <person name="Durbin R."/>
            <person name="Jarvis E.D."/>
        </authorList>
    </citation>
    <scope>NUCLEOTIDE SEQUENCE [LARGE SCALE GENOMIC DNA]</scope>
</reference>
<dbReference type="AlphaFoldDB" id="A0A8C4YP06"/>
<organism evidence="3 4">
    <name type="scientific">Gopherus evgoodei</name>
    <name type="common">Goodes thornscrub tortoise</name>
    <dbReference type="NCBI Taxonomy" id="1825980"/>
    <lineage>
        <taxon>Eukaryota</taxon>
        <taxon>Metazoa</taxon>
        <taxon>Chordata</taxon>
        <taxon>Craniata</taxon>
        <taxon>Vertebrata</taxon>
        <taxon>Euteleostomi</taxon>
        <taxon>Archelosauria</taxon>
        <taxon>Testudinata</taxon>
        <taxon>Testudines</taxon>
        <taxon>Cryptodira</taxon>
        <taxon>Durocryptodira</taxon>
        <taxon>Testudinoidea</taxon>
        <taxon>Testudinidae</taxon>
        <taxon>Gopherus</taxon>
    </lineage>
</organism>
<sequence length="462" mass="53223">MMEHRHEGAEGISSAVQMEAGPKNSEERLLGEDSGQCKHVTKRTRQRKRRASEGEIELRKRFAELENEEGAQQVVAEGERTRKKRRADSPTRGGEESMEATPNISPRRIARVNRNREVLQPVGAEGRPENHTVTRKRQVYVTGDSLLRRIDRPVTRADQENRRVCCLPGAKIQDVDLRLKRILVRKNPLIVLHVGTTDLARFSLERMKGEYARLGKTLKEIEARVIFSGILPVPREGQQRCDKIIAINRWLRQWCYREDFGMYCHWEAFTDRRLFSRDGLHLSKEGNRLLGWKLAQLIRVFKLGIWGRWLGDVQVISRLEFNLEREVNKVKGDTAMDRRIDIRRKGSVDTKLTGDTGGRMSMPNRVKNVSEPKRQKIKCLYTNARSLGNKMEELVLLMQELKLDIIGITETWWNSSHDWSIGIEGYVLFRKDRNKGKGGGGVALYINDEVNCKEISDGMDKT</sequence>
<dbReference type="PANTHER" id="PTHR33395">
    <property type="entry name" value="TRANSCRIPTASE, PUTATIVE-RELATED-RELATED"/>
    <property type="match status" value="1"/>
</dbReference>
<feature type="compositionally biased region" description="Basic and acidic residues" evidence="1">
    <location>
        <begin position="51"/>
        <end position="64"/>
    </location>
</feature>
<evidence type="ECO:0000313" key="3">
    <source>
        <dbReference type="Ensembl" id="ENSGEVP00005027790.1"/>
    </source>
</evidence>
<dbReference type="Gene3D" id="3.60.10.10">
    <property type="entry name" value="Endonuclease/exonuclease/phosphatase"/>
    <property type="match status" value="1"/>
</dbReference>
<dbReference type="CDD" id="cd00229">
    <property type="entry name" value="SGNH_hydrolase"/>
    <property type="match status" value="1"/>
</dbReference>
<dbReference type="Gene3D" id="3.40.50.12700">
    <property type="match status" value="1"/>
</dbReference>
<evidence type="ECO:0000259" key="2">
    <source>
        <dbReference type="Pfam" id="PF13472"/>
    </source>
</evidence>
<reference evidence="3" key="3">
    <citation type="submission" date="2025-09" db="UniProtKB">
        <authorList>
            <consortium name="Ensembl"/>
        </authorList>
    </citation>
    <scope>IDENTIFICATION</scope>
</reference>
<feature type="region of interest" description="Disordered" evidence="1">
    <location>
        <begin position="1"/>
        <end position="131"/>
    </location>
</feature>
<protein>
    <recommendedName>
        <fullName evidence="2">SGNH hydrolase-type esterase domain-containing protein</fullName>
    </recommendedName>
</protein>
<dbReference type="GO" id="GO:0007508">
    <property type="term" value="P:larval heart development"/>
    <property type="evidence" value="ECO:0007669"/>
    <property type="project" value="TreeGrafter"/>
</dbReference>
<keyword evidence="4" id="KW-1185">Reference proteome</keyword>
<feature type="compositionally biased region" description="Basic residues" evidence="1">
    <location>
        <begin position="39"/>
        <end position="50"/>
    </location>
</feature>
<dbReference type="SUPFAM" id="SSF56219">
    <property type="entry name" value="DNase I-like"/>
    <property type="match status" value="1"/>
</dbReference>
<evidence type="ECO:0000313" key="4">
    <source>
        <dbReference type="Proteomes" id="UP000694390"/>
    </source>
</evidence>
<dbReference type="InterPro" id="IPR013830">
    <property type="entry name" value="SGNH_hydro"/>
</dbReference>
<dbReference type="Pfam" id="PF13472">
    <property type="entry name" value="Lipase_GDSL_2"/>
    <property type="match status" value="1"/>
</dbReference>